<dbReference type="InterPro" id="IPR020019">
    <property type="entry name" value="AcTrfase_PglD-like"/>
</dbReference>
<feature type="binding site" evidence="3">
    <location>
        <position position="150"/>
    </location>
    <ligand>
        <name>acetyl-CoA</name>
        <dbReference type="ChEBI" id="CHEBI:57288"/>
    </ligand>
</feature>
<name>A0A437R9N9_9BURK</name>
<dbReference type="InterPro" id="IPR041561">
    <property type="entry name" value="PglD_N"/>
</dbReference>
<keyword evidence="6" id="KW-1185">Reference proteome</keyword>
<dbReference type="EMBL" id="SACR01000007">
    <property type="protein sequence ID" value="RVU43453.1"/>
    <property type="molecule type" value="Genomic_DNA"/>
</dbReference>
<dbReference type="OrthoDB" id="9794407at2"/>
<organism evidence="5 6">
    <name type="scientific">Rubrivivax rivuli</name>
    <dbReference type="NCBI Taxonomy" id="1862385"/>
    <lineage>
        <taxon>Bacteria</taxon>
        <taxon>Pseudomonadati</taxon>
        <taxon>Pseudomonadota</taxon>
        <taxon>Betaproteobacteria</taxon>
        <taxon>Burkholderiales</taxon>
        <taxon>Sphaerotilaceae</taxon>
        <taxon>Rubrivivax</taxon>
    </lineage>
</organism>
<feature type="domain" description="PglD N-terminal" evidence="4">
    <location>
        <begin position="5"/>
        <end position="71"/>
    </location>
</feature>
<dbReference type="Gene3D" id="2.160.10.10">
    <property type="entry name" value="Hexapeptide repeat proteins"/>
    <property type="match status" value="1"/>
</dbReference>
<evidence type="ECO:0000259" key="4">
    <source>
        <dbReference type="Pfam" id="PF17836"/>
    </source>
</evidence>
<dbReference type="NCBIfam" id="TIGR03570">
    <property type="entry name" value="NeuD_NnaD"/>
    <property type="match status" value="1"/>
</dbReference>
<dbReference type="SUPFAM" id="SSF51161">
    <property type="entry name" value="Trimeric LpxA-like enzymes"/>
    <property type="match status" value="1"/>
</dbReference>
<feature type="binding site" evidence="3">
    <location>
        <position position="71"/>
    </location>
    <ligand>
        <name>substrate</name>
    </ligand>
</feature>
<dbReference type="PANTHER" id="PTHR43300:SF7">
    <property type="entry name" value="UDP-N-ACETYLBACILLOSAMINE N-ACETYLTRANSFERASE"/>
    <property type="match status" value="1"/>
</dbReference>
<evidence type="ECO:0000313" key="5">
    <source>
        <dbReference type="EMBL" id="RVU43453.1"/>
    </source>
</evidence>
<evidence type="ECO:0000256" key="2">
    <source>
        <dbReference type="PIRSR" id="PIRSR620019-1"/>
    </source>
</evidence>
<dbReference type="GO" id="GO:0016740">
    <property type="term" value="F:transferase activity"/>
    <property type="evidence" value="ECO:0007669"/>
    <property type="project" value="UniProtKB-KW"/>
</dbReference>
<feature type="site" description="Increases basicity of active site His" evidence="2">
    <location>
        <position position="142"/>
    </location>
</feature>
<evidence type="ECO:0000313" key="6">
    <source>
        <dbReference type="Proteomes" id="UP000285575"/>
    </source>
</evidence>
<dbReference type="PANTHER" id="PTHR43300">
    <property type="entry name" value="ACETYLTRANSFERASE"/>
    <property type="match status" value="1"/>
</dbReference>
<comment type="caution">
    <text evidence="5">The sequence shown here is derived from an EMBL/GenBank/DDBJ whole genome shotgun (WGS) entry which is preliminary data.</text>
</comment>
<dbReference type="RefSeq" id="WP_128230736.1">
    <property type="nucleotide sequence ID" value="NZ_SACR01000007.1"/>
</dbReference>
<dbReference type="InterPro" id="IPR050179">
    <property type="entry name" value="Trans_hexapeptide_repeat"/>
</dbReference>
<dbReference type="Pfam" id="PF17836">
    <property type="entry name" value="PglD_N"/>
    <property type="match status" value="1"/>
</dbReference>
<reference evidence="5 6" key="1">
    <citation type="submission" date="2019-01" db="EMBL/GenBank/DDBJ databases">
        <authorList>
            <person name="Chen W.-M."/>
        </authorList>
    </citation>
    <scope>NUCLEOTIDE SEQUENCE [LARGE SCALE GENOMIC DNA]</scope>
    <source>
        <strain evidence="5 6">KYPY4</strain>
    </source>
</reference>
<evidence type="ECO:0000256" key="3">
    <source>
        <dbReference type="PIRSR" id="PIRSR620019-2"/>
    </source>
</evidence>
<comment type="similarity">
    <text evidence="1">Belongs to the transferase hexapeptide repeat family.</text>
</comment>
<accession>A0A437R9N9</accession>
<feature type="active site" description="Proton acceptor" evidence="2">
    <location>
        <position position="141"/>
    </location>
</feature>
<gene>
    <name evidence="5" type="ORF">EOE66_21185</name>
</gene>
<evidence type="ECO:0000256" key="1">
    <source>
        <dbReference type="ARBA" id="ARBA00007274"/>
    </source>
</evidence>
<dbReference type="Gene3D" id="3.40.50.20">
    <property type="match status" value="1"/>
</dbReference>
<dbReference type="CDD" id="cd03360">
    <property type="entry name" value="LbH_AT_putative"/>
    <property type="match status" value="1"/>
</dbReference>
<dbReference type="AlphaFoldDB" id="A0A437R9N9"/>
<protein>
    <submittedName>
        <fullName evidence="5">Sugar acetyltransferase</fullName>
    </submittedName>
</protein>
<dbReference type="Proteomes" id="UP000285575">
    <property type="component" value="Unassembled WGS sequence"/>
</dbReference>
<keyword evidence="5" id="KW-0808">Transferase</keyword>
<sequence length="216" mass="21441">MTHPEIIIVGAGGHAAVVADALLATGMHVLGFVDNDLAMRGRELCGLPVLGDDAVLSTHDPGRVVLANGIGGTKGEGLRAAVQSRLETAGWHFATVRHPGAVVSPFAKLGPGVQLMAHSVVQPGASLGAGCIVNSAAVVEHDVKLGAFVHVACNATLCGGVSVGEHSHVGAAAVVKQGVRLGKGTVVGAGAVVVSDFQGGGTLTGVPARPMNKRAA</sequence>
<dbReference type="InterPro" id="IPR011004">
    <property type="entry name" value="Trimer_LpxA-like_sf"/>
</dbReference>
<proteinExistence type="inferred from homology"/>